<keyword evidence="3" id="KW-1185">Reference proteome</keyword>
<sequence length="277" mass="30399">MNVGYMTNAFGSLVGSGGGVTSVKDVRYETICNDMQVFQKIRSFGFNGVEMFDGNLDKFADDPEGLKDNLQNLGLSLYGVYTGANFIYKDAWRDELWRIQQTAKLAARAGAKHLVLGGGAVRGVSQNENDMKVLGQALDEAEAVAAKEGMIASYHPHLGSMVETPEQIDELFSLSSIAFCPDLAHLAAGGADPLEVIKVYKNRIPYVHLKDWDGEGFVPLGKGEIDLRGIINFLQKENYSGDWLVEIDGYAGDPVEACRLSYDFLATTLLDKKQRKD</sequence>
<accession>A0A419V7D9</accession>
<proteinExistence type="predicted"/>
<dbReference type="OrthoDB" id="9779184at2"/>
<organism evidence="2 3">
    <name type="scientific">Sinobaca qinghaiensis</name>
    <dbReference type="NCBI Taxonomy" id="342944"/>
    <lineage>
        <taxon>Bacteria</taxon>
        <taxon>Bacillati</taxon>
        <taxon>Bacillota</taxon>
        <taxon>Bacilli</taxon>
        <taxon>Bacillales</taxon>
        <taxon>Sporolactobacillaceae</taxon>
        <taxon>Sinobaca</taxon>
    </lineage>
</organism>
<dbReference type="Proteomes" id="UP000285120">
    <property type="component" value="Unassembled WGS sequence"/>
</dbReference>
<name>A0A419V7D9_9BACL</name>
<reference evidence="2 3" key="1">
    <citation type="submission" date="2018-09" db="EMBL/GenBank/DDBJ databases">
        <title>Genomic Encyclopedia of Archaeal and Bacterial Type Strains, Phase II (KMG-II): from individual species to whole genera.</title>
        <authorList>
            <person name="Goeker M."/>
        </authorList>
    </citation>
    <scope>NUCLEOTIDE SEQUENCE [LARGE SCALE GENOMIC DNA]</scope>
    <source>
        <strain evidence="2 3">DSM 17008</strain>
    </source>
</reference>
<dbReference type="RefSeq" id="WP_120191394.1">
    <property type="nucleotide sequence ID" value="NZ_RAPK01000006.1"/>
</dbReference>
<dbReference type="PANTHER" id="PTHR12110">
    <property type="entry name" value="HYDROXYPYRUVATE ISOMERASE"/>
    <property type="match status" value="1"/>
</dbReference>
<dbReference type="EMBL" id="RAPK01000006">
    <property type="protein sequence ID" value="RKD75972.1"/>
    <property type="molecule type" value="Genomic_DNA"/>
</dbReference>
<evidence type="ECO:0000313" key="3">
    <source>
        <dbReference type="Proteomes" id="UP000285120"/>
    </source>
</evidence>
<gene>
    <name evidence="2" type="ORF">ATL39_0182</name>
</gene>
<evidence type="ECO:0000313" key="2">
    <source>
        <dbReference type="EMBL" id="RKD75972.1"/>
    </source>
</evidence>
<evidence type="ECO:0000259" key="1">
    <source>
        <dbReference type="Pfam" id="PF01261"/>
    </source>
</evidence>
<dbReference type="Gene3D" id="3.20.20.150">
    <property type="entry name" value="Divalent-metal-dependent TIM barrel enzymes"/>
    <property type="match status" value="1"/>
</dbReference>
<dbReference type="SUPFAM" id="SSF51658">
    <property type="entry name" value="Xylose isomerase-like"/>
    <property type="match status" value="1"/>
</dbReference>
<dbReference type="PANTHER" id="PTHR12110:SF41">
    <property type="entry name" value="INOSOSE DEHYDRATASE"/>
    <property type="match status" value="1"/>
</dbReference>
<dbReference type="InterPro" id="IPR036237">
    <property type="entry name" value="Xyl_isomerase-like_sf"/>
</dbReference>
<comment type="caution">
    <text evidence="2">The sequence shown here is derived from an EMBL/GenBank/DDBJ whole genome shotgun (WGS) entry which is preliminary data.</text>
</comment>
<dbReference type="InterPro" id="IPR050312">
    <property type="entry name" value="IolE/XylAMocC-like"/>
</dbReference>
<dbReference type="Pfam" id="PF01261">
    <property type="entry name" value="AP_endonuc_2"/>
    <property type="match status" value="1"/>
</dbReference>
<dbReference type="AlphaFoldDB" id="A0A419V7D9"/>
<protein>
    <submittedName>
        <fullName evidence="2">Inosose dehydratase</fullName>
    </submittedName>
</protein>
<dbReference type="InterPro" id="IPR013022">
    <property type="entry name" value="Xyl_isomerase-like_TIM-brl"/>
</dbReference>
<feature type="domain" description="Xylose isomerase-like TIM barrel" evidence="1">
    <location>
        <begin position="38"/>
        <end position="263"/>
    </location>
</feature>